<comment type="caution">
    <text evidence="1">The sequence shown here is derived from an EMBL/GenBank/DDBJ whole genome shotgun (WGS) entry which is preliminary data.</text>
</comment>
<gene>
    <name evidence="1" type="ORF">QFC20_006185</name>
</gene>
<name>A0ACC2VE49_9TREE</name>
<dbReference type="Proteomes" id="UP001230649">
    <property type="component" value="Unassembled WGS sequence"/>
</dbReference>
<organism evidence="1 2">
    <name type="scientific">Naganishia adeliensis</name>
    <dbReference type="NCBI Taxonomy" id="92952"/>
    <lineage>
        <taxon>Eukaryota</taxon>
        <taxon>Fungi</taxon>
        <taxon>Dikarya</taxon>
        <taxon>Basidiomycota</taxon>
        <taxon>Agaricomycotina</taxon>
        <taxon>Tremellomycetes</taxon>
        <taxon>Filobasidiales</taxon>
        <taxon>Filobasidiaceae</taxon>
        <taxon>Naganishia</taxon>
    </lineage>
</organism>
<proteinExistence type="predicted"/>
<evidence type="ECO:0000313" key="1">
    <source>
        <dbReference type="EMBL" id="KAJ9097444.1"/>
    </source>
</evidence>
<reference evidence="1" key="1">
    <citation type="submission" date="2023-04" db="EMBL/GenBank/DDBJ databases">
        <title>Draft Genome sequencing of Naganishia species isolated from polar environments using Oxford Nanopore Technology.</title>
        <authorList>
            <person name="Leo P."/>
            <person name="Venkateswaran K."/>
        </authorList>
    </citation>
    <scope>NUCLEOTIDE SEQUENCE</scope>
    <source>
        <strain evidence="1">MNA-CCFEE 5262</strain>
    </source>
</reference>
<protein>
    <submittedName>
        <fullName evidence="1">Uncharacterized protein</fullName>
    </submittedName>
</protein>
<keyword evidence="2" id="KW-1185">Reference proteome</keyword>
<accession>A0ACC2VE49</accession>
<evidence type="ECO:0000313" key="2">
    <source>
        <dbReference type="Proteomes" id="UP001230649"/>
    </source>
</evidence>
<dbReference type="EMBL" id="JASBWS010000103">
    <property type="protein sequence ID" value="KAJ9097444.1"/>
    <property type="molecule type" value="Genomic_DNA"/>
</dbReference>
<sequence length="420" mass="45627">MAAPRSWAVPILAVSMLVSGSANSLLMFVGELMCMMPFLLKPWIARLRGRPQYESTLNEEGADDDLSDAEDALQQPSSDRKPIIPTGDLPMTGIHQALFLFPAVCDIAGTTLMNVGLILTPVSIYQMSRGALVLWVGILSVMFLRRRLRAYQWVSLVIVMLGVALVGLAGSMVKKVPASVVVDGEDDGVAMILLKRLAVATAEMVAPEDPTKVFIGVLLITGAQIFTATQFVIEEKILSMYKVEPLQAVGLEGFWGLSVILLCMPALHFLFASKSPYFDIPRGWHQIIDHPLVLGLSVAICFSIAAFNLSGLGVTKAVSASARSTIDTCRTLSIWVVSLSLGWEHLSWPFSLLQITGFALLVYGTFVFNGLVRPLICAPSPVELVELPHEEVLDTTAVAPAAQRQGRIGYDVVPIDEERH</sequence>